<evidence type="ECO:0000313" key="3">
    <source>
        <dbReference type="RefSeq" id="XP_017027946.1"/>
    </source>
</evidence>
<gene>
    <name evidence="3 4" type="primary">LOC108078543</name>
</gene>
<dbReference type="GeneID" id="108078543"/>
<reference evidence="3" key="1">
    <citation type="submission" date="2025-04" db="UniProtKB">
        <authorList>
            <consortium name="RefSeq"/>
        </authorList>
    </citation>
    <scope>IDENTIFICATION</scope>
</reference>
<sequence length="76" mass="8997">MNLQEKLAWFFGLKSVRYAQIFIVVTGDLLALSNLYPKHSMYIRRPFLLWEDLDDKEDLDGHKKQHEEDDNVTVSD</sequence>
<feature type="transmembrane region" description="Helical" evidence="1">
    <location>
        <begin position="18"/>
        <end position="36"/>
    </location>
</feature>
<keyword evidence="1" id="KW-0472">Membrane</keyword>
<dbReference type="AlphaFoldDB" id="A0A6P4IYA7"/>
<reference evidence="2 4" key="2">
    <citation type="submission" date="2025-05" db="UniProtKB">
        <authorList>
            <consortium name="RefSeq"/>
        </authorList>
    </citation>
    <scope>NUCLEOTIDE SEQUENCE [LARGE SCALE GENOMIC DNA]</scope>
    <source>
        <strain evidence="2 4">14028-0561.14</strain>
        <tissue evidence="4">Whole fly</tissue>
    </source>
</reference>
<keyword evidence="1" id="KW-0812">Transmembrane</keyword>
<dbReference type="RefSeq" id="XP_041631813.1">
    <property type="nucleotide sequence ID" value="XM_041775879.2"/>
</dbReference>
<accession>A0A6P4IYA7</accession>
<dbReference type="Proteomes" id="UP001652661">
    <property type="component" value="Chromosome 2L"/>
</dbReference>
<organism evidence="2 3">
    <name type="scientific">Drosophila kikkawai</name>
    <name type="common">Fruit fly</name>
    <dbReference type="NCBI Taxonomy" id="30033"/>
    <lineage>
        <taxon>Eukaryota</taxon>
        <taxon>Metazoa</taxon>
        <taxon>Ecdysozoa</taxon>
        <taxon>Arthropoda</taxon>
        <taxon>Hexapoda</taxon>
        <taxon>Insecta</taxon>
        <taxon>Pterygota</taxon>
        <taxon>Neoptera</taxon>
        <taxon>Endopterygota</taxon>
        <taxon>Diptera</taxon>
        <taxon>Brachycera</taxon>
        <taxon>Muscomorpha</taxon>
        <taxon>Ephydroidea</taxon>
        <taxon>Drosophilidae</taxon>
        <taxon>Drosophila</taxon>
        <taxon>Sophophora</taxon>
    </lineage>
</organism>
<name>A0A6P4IYA7_DROKI</name>
<protein>
    <submittedName>
        <fullName evidence="3">Uncharacterized protein LOC108078543</fullName>
    </submittedName>
</protein>
<dbReference type="RefSeq" id="XP_017027946.1">
    <property type="nucleotide sequence ID" value="XM_017172457.1"/>
</dbReference>
<dbReference type="OrthoDB" id="7830672at2759"/>
<keyword evidence="2" id="KW-1185">Reference proteome</keyword>
<evidence type="ECO:0000256" key="1">
    <source>
        <dbReference type="SAM" id="Phobius"/>
    </source>
</evidence>
<proteinExistence type="predicted"/>
<evidence type="ECO:0000313" key="4">
    <source>
        <dbReference type="RefSeq" id="XP_041631813.1"/>
    </source>
</evidence>
<keyword evidence="1" id="KW-1133">Transmembrane helix</keyword>
<evidence type="ECO:0000313" key="2">
    <source>
        <dbReference type="Proteomes" id="UP001652661"/>
    </source>
</evidence>